<protein>
    <submittedName>
        <fullName evidence="2">Glutathione S-transferase parA</fullName>
    </submittedName>
</protein>
<name>A0AAX6FED2_IRIPA</name>
<comment type="caution">
    <text evidence="2">The sequence shown here is derived from an EMBL/GenBank/DDBJ whole genome shotgun (WGS) entry which is preliminary data.</text>
</comment>
<reference evidence="2" key="1">
    <citation type="journal article" date="2023" name="GigaByte">
        <title>Genome assembly of the bearded iris, Iris pallida Lam.</title>
        <authorList>
            <person name="Bruccoleri R.E."/>
            <person name="Oakeley E.J."/>
            <person name="Faust A.M.E."/>
            <person name="Altorfer M."/>
            <person name="Dessus-Babus S."/>
            <person name="Burckhardt D."/>
            <person name="Oertli M."/>
            <person name="Naumann U."/>
            <person name="Petersen F."/>
            <person name="Wong J."/>
        </authorList>
    </citation>
    <scope>NUCLEOTIDE SEQUENCE</scope>
    <source>
        <strain evidence="2">GSM-AAB239-AS_SAM_17_03QT</strain>
    </source>
</reference>
<feature type="compositionally biased region" description="Low complexity" evidence="1">
    <location>
        <begin position="7"/>
        <end position="20"/>
    </location>
</feature>
<gene>
    <name evidence="2" type="ORF">M6B38_136900</name>
</gene>
<sequence length="51" mass="5868">MRSGRMSTPSSPRPLRLYPSQVLGRLRRQEDLRLWKKAVETQGRGPTGCKE</sequence>
<evidence type="ECO:0000313" key="3">
    <source>
        <dbReference type="Proteomes" id="UP001140949"/>
    </source>
</evidence>
<evidence type="ECO:0000313" key="2">
    <source>
        <dbReference type="EMBL" id="KAJ6814508.1"/>
    </source>
</evidence>
<feature type="region of interest" description="Disordered" evidence="1">
    <location>
        <begin position="1"/>
        <end position="22"/>
    </location>
</feature>
<dbReference type="AlphaFoldDB" id="A0AAX6FED2"/>
<organism evidence="2 3">
    <name type="scientific">Iris pallida</name>
    <name type="common">Sweet iris</name>
    <dbReference type="NCBI Taxonomy" id="29817"/>
    <lineage>
        <taxon>Eukaryota</taxon>
        <taxon>Viridiplantae</taxon>
        <taxon>Streptophyta</taxon>
        <taxon>Embryophyta</taxon>
        <taxon>Tracheophyta</taxon>
        <taxon>Spermatophyta</taxon>
        <taxon>Magnoliopsida</taxon>
        <taxon>Liliopsida</taxon>
        <taxon>Asparagales</taxon>
        <taxon>Iridaceae</taxon>
        <taxon>Iridoideae</taxon>
        <taxon>Irideae</taxon>
        <taxon>Iris</taxon>
    </lineage>
</organism>
<dbReference type="EMBL" id="JANAVB010029620">
    <property type="protein sequence ID" value="KAJ6814508.1"/>
    <property type="molecule type" value="Genomic_DNA"/>
</dbReference>
<proteinExistence type="predicted"/>
<accession>A0AAX6FED2</accession>
<dbReference type="Proteomes" id="UP001140949">
    <property type="component" value="Unassembled WGS sequence"/>
</dbReference>
<reference evidence="2" key="2">
    <citation type="submission" date="2023-04" db="EMBL/GenBank/DDBJ databases">
        <authorList>
            <person name="Bruccoleri R.E."/>
            <person name="Oakeley E.J."/>
            <person name="Faust A.-M."/>
            <person name="Dessus-Babus S."/>
            <person name="Altorfer M."/>
            <person name="Burckhardt D."/>
            <person name="Oertli M."/>
            <person name="Naumann U."/>
            <person name="Petersen F."/>
            <person name="Wong J."/>
        </authorList>
    </citation>
    <scope>NUCLEOTIDE SEQUENCE</scope>
    <source>
        <strain evidence="2">GSM-AAB239-AS_SAM_17_03QT</strain>
        <tissue evidence="2">Leaf</tissue>
    </source>
</reference>
<evidence type="ECO:0000256" key="1">
    <source>
        <dbReference type="SAM" id="MobiDB-lite"/>
    </source>
</evidence>
<keyword evidence="3" id="KW-1185">Reference proteome</keyword>